<feature type="compositionally biased region" description="Polar residues" evidence="2">
    <location>
        <begin position="300"/>
        <end position="312"/>
    </location>
</feature>
<dbReference type="Proteomes" id="UP000245207">
    <property type="component" value="Unassembled WGS sequence"/>
</dbReference>
<dbReference type="Gene3D" id="3.30.200.20">
    <property type="entry name" value="Phosphorylase Kinase, domain 1"/>
    <property type="match status" value="1"/>
</dbReference>
<evidence type="ECO:0000313" key="5">
    <source>
        <dbReference type="EMBL" id="PWA93208.1"/>
    </source>
</evidence>
<keyword evidence="5" id="KW-0808">Transferase</keyword>
<dbReference type="Gene3D" id="1.10.510.10">
    <property type="entry name" value="Transferase(Phosphotransferase) domain 1"/>
    <property type="match status" value="1"/>
</dbReference>
<dbReference type="GO" id="GO:0046872">
    <property type="term" value="F:metal ion binding"/>
    <property type="evidence" value="ECO:0007669"/>
    <property type="project" value="InterPro"/>
</dbReference>
<evidence type="ECO:0000259" key="4">
    <source>
        <dbReference type="PROSITE" id="PS50846"/>
    </source>
</evidence>
<dbReference type="PROSITE" id="PS50011">
    <property type="entry name" value="PROTEIN_KINASE_DOM"/>
    <property type="match status" value="1"/>
</dbReference>
<dbReference type="Pfam" id="PF07714">
    <property type="entry name" value="PK_Tyr_Ser-Thr"/>
    <property type="match status" value="1"/>
</dbReference>
<dbReference type="Gene3D" id="3.30.70.100">
    <property type="match status" value="1"/>
</dbReference>
<dbReference type="GO" id="GO:0005886">
    <property type="term" value="C:plasma membrane"/>
    <property type="evidence" value="ECO:0007669"/>
    <property type="project" value="TreeGrafter"/>
</dbReference>
<comment type="caution">
    <text evidence="5">The sequence shown here is derived from an EMBL/GenBank/DDBJ whole genome shotgun (WGS) entry which is preliminary data.</text>
</comment>
<dbReference type="InterPro" id="IPR000719">
    <property type="entry name" value="Prot_kinase_dom"/>
</dbReference>
<dbReference type="PROSITE" id="PS50846">
    <property type="entry name" value="HMA_2"/>
    <property type="match status" value="1"/>
</dbReference>
<keyword evidence="5" id="KW-0418">Kinase</keyword>
<keyword evidence="6" id="KW-1185">Reference proteome</keyword>
<evidence type="ECO:0000259" key="3">
    <source>
        <dbReference type="PROSITE" id="PS50011"/>
    </source>
</evidence>
<name>A0A2U1Q5D8_ARTAN</name>
<dbReference type="InterPro" id="IPR045272">
    <property type="entry name" value="ANXUR1/2-like"/>
</dbReference>
<dbReference type="GO" id="GO:0009506">
    <property type="term" value="C:plasmodesma"/>
    <property type="evidence" value="ECO:0007669"/>
    <property type="project" value="TreeGrafter"/>
</dbReference>
<comment type="subcellular location">
    <subcellularLocation>
        <location evidence="1">Membrane</location>
        <topology evidence="1">Peripheral membrane protein</topology>
    </subcellularLocation>
</comment>
<reference evidence="5 6" key="1">
    <citation type="journal article" date="2018" name="Mol. Plant">
        <title>The genome of Artemisia annua provides insight into the evolution of Asteraceae family and artemisinin biosynthesis.</title>
        <authorList>
            <person name="Shen Q."/>
            <person name="Zhang L."/>
            <person name="Liao Z."/>
            <person name="Wang S."/>
            <person name="Yan T."/>
            <person name="Shi P."/>
            <person name="Liu M."/>
            <person name="Fu X."/>
            <person name="Pan Q."/>
            <person name="Wang Y."/>
            <person name="Lv Z."/>
            <person name="Lu X."/>
            <person name="Zhang F."/>
            <person name="Jiang W."/>
            <person name="Ma Y."/>
            <person name="Chen M."/>
            <person name="Hao X."/>
            <person name="Li L."/>
            <person name="Tang Y."/>
            <person name="Lv G."/>
            <person name="Zhou Y."/>
            <person name="Sun X."/>
            <person name="Brodelius P.E."/>
            <person name="Rose J.K.C."/>
            <person name="Tang K."/>
        </authorList>
    </citation>
    <scope>NUCLEOTIDE SEQUENCE [LARGE SCALE GENOMIC DNA]</scope>
    <source>
        <strain evidence="6">cv. Huhao1</strain>
        <tissue evidence="5">Leaf</tissue>
    </source>
</reference>
<dbReference type="GO" id="GO:0004714">
    <property type="term" value="F:transmembrane receptor protein tyrosine kinase activity"/>
    <property type="evidence" value="ECO:0007669"/>
    <property type="project" value="InterPro"/>
</dbReference>
<evidence type="ECO:0000256" key="2">
    <source>
        <dbReference type="SAM" id="MobiDB-lite"/>
    </source>
</evidence>
<dbReference type="InterPro" id="IPR006121">
    <property type="entry name" value="HMA_dom"/>
</dbReference>
<dbReference type="OrthoDB" id="1592540at2759"/>
<sequence>MADFQELAIDSLRIPLDDIKLATNNFANDNFIGQGGFGRVYKGQLKTSSDMKIPGQGRREFLKEIMMLASYKHNNLVSLVGFSDEEEVKALIYKHEVHGSLDMHLASTDLKWEARLKICLGAARGLEYLHHNVGTGHRVPKINHSLYLSQMLAALLAIFIPQYIKTAIKKTPMTISLHIIGFHDCEGCTLKVKNALRKFGGVKLVEFDRESGKAIVSSTRNPEEIRHDLERKMKKPVVIVPQEAIVPVNENPPNSIVSSIIPAQPTFTIQDLGDVVRLSEGLDSVEITHTSTMRITFNRRTNPPYATQQPRRNNGFHMEDVGSASPRHLPRAWRATVYPSAPPMSSAEEEDEFVYGYPPEQ</sequence>
<dbReference type="InterPro" id="IPR036163">
    <property type="entry name" value="HMA_dom_sf"/>
</dbReference>
<protein>
    <submittedName>
        <fullName evidence="5">Tyrosine-protein kinase, non-receptor SYK/ZAP-70</fullName>
    </submittedName>
</protein>
<gene>
    <name evidence="5" type="ORF">CTI12_AA073030</name>
</gene>
<dbReference type="SUPFAM" id="SSF55008">
    <property type="entry name" value="HMA, heavy metal-associated domain"/>
    <property type="match status" value="1"/>
</dbReference>
<accession>A0A2U1Q5D8</accession>
<dbReference type="STRING" id="35608.A0A2U1Q5D8"/>
<evidence type="ECO:0000313" key="6">
    <source>
        <dbReference type="Proteomes" id="UP000245207"/>
    </source>
</evidence>
<dbReference type="EMBL" id="PKPP01000403">
    <property type="protein sequence ID" value="PWA93208.1"/>
    <property type="molecule type" value="Genomic_DNA"/>
</dbReference>
<dbReference type="InterPro" id="IPR011009">
    <property type="entry name" value="Kinase-like_dom_sf"/>
</dbReference>
<keyword evidence="5" id="KW-0675">Receptor</keyword>
<dbReference type="GO" id="GO:0005524">
    <property type="term" value="F:ATP binding"/>
    <property type="evidence" value="ECO:0007669"/>
    <property type="project" value="InterPro"/>
</dbReference>
<feature type="domain" description="HMA" evidence="4">
    <location>
        <begin position="173"/>
        <end position="237"/>
    </location>
</feature>
<dbReference type="InterPro" id="IPR001245">
    <property type="entry name" value="Ser-Thr/Tyr_kinase_cat_dom"/>
</dbReference>
<proteinExistence type="predicted"/>
<dbReference type="PANTHER" id="PTHR27003:SF326">
    <property type="entry name" value="PROTEIN KINASE DOMAIN-CONTAINING PROTEIN"/>
    <property type="match status" value="1"/>
</dbReference>
<feature type="region of interest" description="Disordered" evidence="2">
    <location>
        <begin position="300"/>
        <end position="324"/>
    </location>
</feature>
<organism evidence="5 6">
    <name type="scientific">Artemisia annua</name>
    <name type="common">Sweet wormwood</name>
    <dbReference type="NCBI Taxonomy" id="35608"/>
    <lineage>
        <taxon>Eukaryota</taxon>
        <taxon>Viridiplantae</taxon>
        <taxon>Streptophyta</taxon>
        <taxon>Embryophyta</taxon>
        <taxon>Tracheophyta</taxon>
        <taxon>Spermatophyta</taxon>
        <taxon>Magnoliopsida</taxon>
        <taxon>eudicotyledons</taxon>
        <taxon>Gunneridae</taxon>
        <taxon>Pentapetalae</taxon>
        <taxon>asterids</taxon>
        <taxon>campanulids</taxon>
        <taxon>Asterales</taxon>
        <taxon>Asteraceae</taxon>
        <taxon>Asteroideae</taxon>
        <taxon>Anthemideae</taxon>
        <taxon>Artemisiinae</taxon>
        <taxon>Artemisia</taxon>
    </lineage>
</organism>
<dbReference type="GO" id="GO:0009626">
    <property type="term" value="P:plant-type hypersensitive response"/>
    <property type="evidence" value="ECO:0007669"/>
    <property type="project" value="UniProtKB-KW"/>
</dbReference>
<dbReference type="AlphaFoldDB" id="A0A2U1Q5D8"/>
<dbReference type="CDD" id="cd00371">
    <property type="entry name" value="HMA"/>
    <property type="match status" value="1"/>
</dbReference>
<dbReference type="SUPFAM" id="SSF56112">
    <property type="entry name" value="Protein kinase-like (PK-like)"/>
    <property type="match status" value="1"/>
</dbReference>
<feature type="region of interest" description="Disordered" evidence="2">
    <location>
        <begin position="338"/>
        <end position="361"/>
    </location>
</feature>
<dbReference type="PANTHER" id="PTHR27003">
    <property type="entry name" value="OS07G0166700 PROTEIN"/>
    <property type="match status" value="1"/>
</dbReference>
<evidence type="ECO:0000256" key="1">
    <source>
        <dbReference type="ARBA" id="ARBA00004170"/>
    </source>
</evidence>
<feature type="domain" description="Protein kinase" evidence="3">
    <location>
        <begin position="26"/>
        <end position="361"/>
    </location>
</feature>